<dbReference type="Proteomes" id="UP000308600">
    <property type="component" value="Unassembled WGS sequence"/>
</dbReference>
<protein>
    <submittedName>
        <fullName evidence="1">Uncharacterized protein</fullName>
    </submittedName>
</protein>
<gene>
    <name evidence="1" type="ORF">BDN72DRAFT_849607</name>
</gene>
<evidence type="ECO:0000313" key="1">
    <source>
        <dbReference type="EMBL" id="TFK61493.1"/>
    </source>
</evidence>
<reference evidence="1 2" key="1">
    <citation type="journal article" date="2019" name="Nat. Ecol. Evol.">
        <title>Megaphylogeny resolves global patterns of mushroom evolution.</title>
        <authorList>
            <person name="Varga T."/>
            <person name="Krizsan K."/>
            <person name="Foldi C."/>
            <person name="Dima B."/>
            <person name="Sanchez-Garcia M."/>
            <person name="Sanchez-Ramirez S."/>
            <person name="Szollosi G.J."/>
            <person name="Szarkandi J.G."/>
            <person name="Papp V."/>
            <person name="Albert L."/>
            <person name="Andreopoulos W."/>
            <person name="Angelini C."/>
            <person name="Antonin V."/>
            <person name="Barry K.W."/>
            <person name="Bougher N.L."/>
            <person name="Buchanan P."/>
            <person name="Buyck B."/>
            <person name="Bense V."/>
            <person name="Catcheside P."/>
            <person name="Chovatia M."/>
            <person name="Cooper J."/>
            <person name="Damon W."/>
            <person name="Desjardin D."/>
            <person name="Finy P."/>
            <person name="Geml J."/>
            <person name="Haridas S."/>
            <person name="Hughes K."/>
            <person name="Justo A."/>
            <person name="Karasinski D."/>
            <person name="Kautmanova I."/>
            <person name="Kiss B."/>
            <person name="Kocsube S."/>
            <person name="Kotiranta H."/>
            <person name="LaButti K.M."/>
            <person name="Lechner B.E."/>
            <person name="Liimatainen K."/>
            <person name="Lipzen A."/>
            <person name="Lukacs Z."/>
            <person name="Mihaltcheva S."/>
            <person name="Morgado L.N."/>
            <person name="Niskanen T."/>
            <person name="Noordeloos M.E."/>
            <person name="Ohm R.A."/>
            <person name="Ortiz-Santana B."/>
            <person name="Ovrebo C."/>
            <person name="Racz N."/>
            <person name="Riley R."/>
            <person name="Savchenko A."/>
            <person name="Shiryaev A."/>
            <person name="Soop K."/>
            <person name="Spirin V."/>
            <person name="Szebenyi C."/>
            <person name="Tomsovsky M."/>
            <person name="Tulloss R.E."/>
            <person name="Uehling J."/>
            <person name="Grigoriev I.V."/>
            <person name="Vagvolgyi C."/>
            <person name="Papp T."/>
            <person name="Martin F.M."/>
            <person name="Miettinen O."/>
            <person name="Hibbett D.S."/>
            <person name="Nagy L.G."/>
        </authorList>
    </citation>
    <scope>NUCLEOTIDE SEQUENCE [LARGE SCALE GENOMIC DNA]</scope>
    <source>
        <strain evidence="1 2">NL-1719</strain>
    </source>
</reference>
<dbReference type="EMBL" id="ML208655">
    <property type="protein sequence ID" value="TFK61493.1"/>
    <property type="molecule type" value="Genomic_DNA"/>
</dbReference>
<name>A0ACD3A6J9_9AGAR</name>
<organism evidence="1 2">
    <name type="scientific">Pluteus cervinus</name>
    <dbReference type="NCBI Taxonomy" id="181527"/>
    <lineage>
        <taxon>Eukaryota</taxon>
        <taxon>Fungi</taxon>
        <taxon>Dikarya</taxon>
        <taxon>Basidiomycota</taxon>
        <taxon>Agaricomycotina</taxon>
        <taxon>Agaricomycetes</taxon>
        <taxon>Agaricomycetidae</taxon>
        <taxon>Agaricales</taxon>
        <taxon>Pluteineae</taxon>
        <taxon>Pluteaceae</taxon>
        <taxon>Pluteus</taxon>
    </lineage>
</organism>
<accession>A0ACD3A6J9</accession>
<evidence type="ECO:0000313" key="2">
    <source>
        <dbReference type="Proteomes" id="UP000308600"/>
    </source>
</evidence>
<keyword evidence="2" id="KW-1185">Reference proteome</keyword>
<proteinExistence type="predicted"/>
<sequence>MPFLSSLTHKFRSKPLTPEVANTLSACPVDLYKLILDFLDPEDKPTLLSLVLVSKSWNAEALPQLYRTMTSEDILQQISFLKPIDRSERHALLVRNYAFTSSFSLSTKRRSIFSSHRPVNLNLGQLVPTTIPKMKNLISLKFNPVGPDPLRYPLLRVWSFPPSQEFPLVHSAPTRRSKRRGHIQLPRSASKDTVSLDFMETDQARSLQCTPRA</sequence>